<gene>
    <name evidence="11" type="ordered locus">PB2503_10519</name>
</gene>
<dbReference type="Proteomes" id="UP000001302">
    <property type="component" value="Chromosome"/>
</dbReference>
<evidence type="ECO:0000256" key="4">
    <source>
        <dbReference type="ARBA" id="ARBA00022741"/>
    </source>
</evidence>
<comment type="similarity">
    <text evidence="1">Belongs to the CpsD/CapB family.</text>
</comment>
<evidence type="ECO:0000256" key="7">
    <source>
        <dbReference type="ARBA" id="ARBA00023137"/>
    </source>
</evidence>
<evidence type="ECO:0000313" key="11">
    <source>
        <dbReference type="EMBL" id="ADM10155.1"/>
    </source>
</evidence>
<dbReference type="InterPro" id="IPR005702">
    <property type="entry name" value="Wzc-like_C"/>
</dbReference>
<sequence length="285" mass="31624">MASATVYEMPNDPDKDNNSSGGTLTPGQGRIALDFDRLRREGFYAPSASATRLSLELRAIKRRLLRRIGYRKRSTGKLDVERCRNVILMTSTRPAEGKTFTSVNLALSLANEDGIKTLLIDGDIPRPRALASLGVSYDRPGFSDLIADYPRHRAEEMMMAVEGLPLTLMGQGGWSERSDSLFAAEETEAVIRDLSRQFPEHLIIIDAPPVLAMPDAVLLARACDEVLFVIEANATPETAVASALEEVLEVNENVSVVLNRCLLAERTIEYGSYDEYYRRSDRRKG</sequence>
<dbReference type="STRING" id="314260.PB2503_10519"/>
<evidence type="ECO:0000256" key="6">
    <source>
        <dbReference type="ARBA" id="ARBA00022840"/>
    </source>
</evidence>
<keyword evidence="12" id="KW-1185">Reference proteome</keyword>
<dbReference type="GO" id="GO:0005886">
    <property type="term" value="C:plasma membrane"/>
    <property type="evidence" value="ECO:0007669"/>
    <property type="project" value="TreeGrafter"/>
</dbReference>
<proteinExistence type="inferred from homology"/>
<dbReference type="SUPFAM" id="SSF52540">
    <property type="entry name" value="P-loop containing nucleoside triphosphate hydrolases"/>
    <property type="match status" value="1"/>
</dbReference>
<keyword evidence="7 11" id="KW-0829">Tyrosine-protein kinase</keyword>
<dbReference type="EMBL" id="CP002156">
    <property type="protein sequence ID" value="ADM10155.1"/>
    <property type="molecule type" value="Genomic_DNA"/>
</dbReference>
<accession>E0TGM3</accession>
<dbReference type="InterPro" id="IPR027417">
    <property type="entry name" value="P-loop_NTPase"/>
</dbReference>
<reference evidence="12" key="1">
    <citation type="submission" date="2010-08" db="EMBL/GenBank/DDBJ databases">
        <title>Genome sequence of Parvularcula bermudensis HTCC2503.</title>
        <authorList>
            <person name="Kang D.-M."/>
            <person name="Oh H.-M."/>
            <person name="Cho J.-C."/>
        </authorList>
    </citation>
    <scope>NUCLEOTIDE SEQUENCE [LARGE SCALE GENOMIC DNA]</scope>
    <source>
        <strain evidence="12">ATCC BAA-594 / HTCC2503 / KCTC 12087</strain>
    </source>
</reference>
<evidence type="ECO:0000256" key="8">
    <source>
        <dbReference type="ARBA" id="ARBA00051245"/>
    </source>
</evidence>
<dbReference type="Pfam" id="PF13614">
    <property type="entry name" value="AAA_31"/>
    <property type="match status" value="1"/>
</dbReference>
<evidence type="ECO:0000256" key="1">
    <source>
        <dbReference type="ARBA" id="ARBA00007316"/>
    </source>
</evidence>
<keyword evidence="5 11" id="KW-0418">Kinase</keyword>
<evidence type="ECO:0000256" key="5">
    <source>
        <dbReference type="ARBA" id="ARBA00022777"/>
    </source>
</evidence>
<dbReference type="InterPro" id="IPR050445">
    <property type="entry name" value="Bact_polysacc_biosynth/exp"/>
</dbReference>
<keyword evidence="4" id="KW-0547">Nucleotide-binding</keyword>
<dbReference type="OrthoDB" id="9775724at2"/>
<reference evidence="11 12" key="2">
    <citation type="journal article" date="2011" name="J. Bacteriol.">
        <title>Complete genome sequence of strain HTCC2503T of Parvularcula bermudensis, the type species of the order "Parvularculales" in the class Alphaproteobacteria.</title>
        <authorList>
            <person name="Oh H.M."/>
            <person name="Kang I."/>
            <person name="Vergin K.L."/>
            <person name="Kang D."/>
            <person name="Rhee K.H."/>
            <person name="Giovannoni S.J."/>
            <person name="Cho J.C."/>
        </authorList>
    </citation>
    <scope>NUCLEOTIDE SEQUENCE [LARGE SCALE GENOMIC DNA]</scope>
    <source>
        <strain evidence="12">ATCC BAA-594 / HTCC2503 / KCTC 12087</strain>
    </source>
</reference>
<evidence type="ECO:0000256" key="9">
    <source>
        <dbReference type="SAM" id="MobiDB-lite"/>
    </source>
</evidence>
<dbReference type="PANTHER" id="PTHR32309">
    <property type="entry name" value="TYROSINE-PROTEIN KINASE"/>
    <property type="match status" value="1"/>
</dbReference>
<evidence type="ECO:0000256" key="3">
    <source>
        <dbReference type="ARBA" id="ARBA00022679"/>
    </source>
</evidence>
<dbReference type="GO" id="GO:0004713">
    <property type="term" value="F:protein tyrosine kinase activity"/>
    <property type="evidence" value="ECO:0007669"/>
    <property type="project" value="UniProtKB-KW"/>
</dbReference>
<dbReference type="EC" id="2.7.10.2" evidence="2"/>
<keyword evidence="6" id="KW-0067">ATP-binding</keyword>
<dbReference type="AlphaFoldDB" id="E0TGM3"/>
<dbReference type="RefSeq" id="WP_013301129.1">
    <property type="nucleotide sequence ID" value="NC_014414.1"/>
</dbReference>
<evidence type="ECO:0000259" key="10">
    <source>
        <dbReference type="Pfam" id="PF13614"/>
    </source>
</evidence>
<dbReference type="eggNOG" id="COG0489">
    <property type="taxonomic scope" value="Bacteria"/>
</dbReference>
<keyword evidence="3" id="KW-0808">Transferase</keyword>
<dbReference type="InterPro" id="IPR025669">
    <property type="entry name" value="AAA_dom"/>
</dbReference>
<evidence type="ECO:0000313" key="12">
    <source>
        <dbReference type="Proteomes" id="UP000001302"/>
    </source>
</evidence>
<dbReference type="Gene3D" id="3.40.50.300">
    <property type="entry name" value="P-loop containing nucleotide triphosphate hydrolases"/>
    <property type="match status" value="1"/>
</dbReference>
<dbReference type="KEGG" id="pbr:PB2503_10519"/>
<organism evidence="11 12">
    <name type="scientific">Parvularcula bermudensis (strain ATCC BAA-594 / HTCC2503 / KCTC 12087)</name>
    <dbReference type="NCBI Taxonomy" id="314260"/>
    <lineage>
        <taxon>Bacteria</taxon>
        <taxon>Pseudomonadati</taxon>
        <taxon>Pseudomonadota</taxon>
        <taxon>Alphaproteobacteria</taxon>
        <taxon>Parvularculales</taxon>
        <taxon>Parvularculaceae</taxon>
        <taxon>Parvularcula</taxon>
    </lineage>
</organism>
<dbReference type="HOGENOM" id="CLU_052027_1_0_5"/>
<dbReference type="PANTHER" id="PTHR32309:SF13">
    <property type="entry name" value="FERRIC ENTEROBACTIN TRANSPORT PROTEIN FEPE"/>
    <property type="match status" value="1"/>
</dbReference>
<evidence type="ECO:0000256" key="2">
    <source>
        <dbReference type="ARBA" id="ARBA00011903"/>
    </source>
</evidence>
<protein>
    <recommendedName>
        <fullName evidence="2">non-specific protein-tyrosine kinase</fullName>
        <ecNumber evidence="2">2.7.10.2</ecNumber>
    </recommendedName>
</protein>
<name>E0TGM3_PARBH</name>
<dbReference type="CDD" id="cd05387">
    <property type="entry name" value="BY-kinase"/>
    <property type="match status" value="1"/>
</dbReference>
<feature type="domain" description="AAA" evidence="10">
    <location>
        <begin position="86"/>
        <end position="253"/>
    </location>
</feature>
<comment type="catalytic activity">
    <reaction evidence="8">
        <text>L-tyrosyl-[protein] + ATP = O-phospho-L-tyrosyl-[protein] + ADP + H(+)</text>
        <dbReference type="Rhea" id="RHEA:10596"/>
        <dbReference type="Rhea" id="RHEA-COMP:10136"/>
        <dbReference type="Rhea" id="RHEA-COMP:20101"/>
        <dbReference type="ChEBI" id="CHEBI:15378"/>
        <dbReference type="ChEBI" id="CHEBI:30616"/>
        <dbReference type="ChEBI" id="CHEBI:46858"/>
        <dbReference type="ChEBI" id="CHEBI:61978"/>
        <dbReference type="ChEBI" id="CHEBI:456216"/>
        <dbReference type="EC" id="2.7.10.2"/>
    </reaction>
</comment>
<feature type="region of interest" description="Disordered" evidence="9">
    <location>
        <begin position="1"/>
        <end position="28"/>
    </location>
</feature>